<sequence length="51" mass="6110">MLSSLKSTAERFQKEKNDVALLRRKGLKWHQVFPISIRQTMFPSFFQDRPD</sequence>
<dbReference type="EMBL" id="JBHLTR010000017">
    <property type="protein sequence ID" value="MFC0559918.1"/>
    <property type="molecule type" value="Genomic_DNA"/>
</dbReference>
<reference evidence="1 2" key="1">
    <citation type="submission" date="2024-09" db="EMBL/GenBank/DDBJ databases">
        <authorList>
            <person name="Sun Q."/>
            <person name="Mori K."/>
        </authorList>
    </citation>
    <scope>NUCLEOTIDE SEQUENCE [LARGE SCALE GENOMIC DNA]</scope>
    <source>
        <strain evidence="1 2">NCAIM B.02301</strain>
    </source>
</reference>
<proteinExistence type="predicted"/>
<gene>
    <name evidence="1" type="ORF">ACFFH4_12735</name>
</gene>
<protein>
    <submittedName>
        <fullName evidence="1">Uncharacterized protein</fullName>
    </submittedName>
</protein>
<dbReference type="Proteomes" id="UP001589833">
    <property type="component" value="Unassembled WGS sequence"/>
</dbReference>
<comment type="caution">
    <text evidence="1">The sequence shown here is derived from an EMBL/GenBank/DDBJ whole genome shotgun (WGS) entry which is preliminary data.</text>
</comment>
<accession>A0ABV6NGM5</accession>
<name>A0ABV6NGM5_9BACI</name>
<evidence type="ECO:0000313" key="1">
    <source>
        <dbReference type="EMBL" id="MFC0559918.1"/>
    </source>
</evidence>
<evidence type="ECO:0000313" key="2">
    <source>
        <dbReference type="Proteomes" id="UP001589833"/>
    </source>
</evidence>
<organism evidence="1 2">
    <name type="scientific">Halalkalibacter alkalisediminis</name>
    <dbReference type="NCBI Taxonomy" id="935616"/>
    <lineage>
        <taxon>Bacteria</taxon>
        <taxon>Bacillati</taxon>
        <taxon>Bacillota</taxon>
        <taxon>Bacilli</taxon>
        <taxon>Bacillales</taxon>
        <taxon>Bacillaceae</taxon>
        <taxon>Halalkalibacter</taxon>
    </lineage>
</organism>
<dbReference type="RefSeq" id="WP_273840748.1">
    <property type="nucleotide sequence ID" value="NZ_JAQQWT010000002.1"/>
</dbReference>
<keyword evidence="2" id="KW-1185">Reference proteome</keyword>